<keyword evidence="2" id="KW-1185">Reference proteome</keyword>
<dbReference type="Proteomes" id="UP000518605">
    <property type="component" value="Unassembled WGS sequence"/>
</dbReference>
<organism evidence="1 2">
    <name type="scientific">Paenibacillus endophyticus</name>
    <dbReference type="NCBI Taxonomy" id="1294268"/>
    <lineage>
        <taxon>Bacteria</taxon>
        <taxon>Bacillati</taxon>
        <taxon>Bacillota</taxon>
        <taxon>Bacilli</taxon>
        <taxon>Bacillales</taxon>
        <taxon>Paenibacillaceae</taxon>
        <taxon>Paenibacillus</taxon>
    </lineage>
</organism>
<comment type="caution">
    <text evidence="1">The sequence shown here is derived from an EMBL/GenBank/DDBJ whole genome shotgun (WGS) entry which is preliminary data.</text>
</comment>
<dbReference type="EMBL" id="JACHXW010000029">
    <property type="protein sequence ID" value="MBB3155808.1"/>
    <property type="molecule type" value="Genomic_DNA"/>
</dbReference>
<evidence type="ECO:0000313" key="2">
    <source>
        <dbReference type="Proteomes" id="UP000518605"/>
    </source>
</evidence>
<name>A0A7W5CDQ6_9BACL</name>
<gene>
    <name evidence="1" type="ORF">FHS16_005924</name>
</gene>
<dbReference type="RefSeq" id="WP_183570810.1">
    <property type="nucleotide sequence ID" value="NZ_CBCSLB010000029.1"/>
</dbReference>
<protein>
    <submittedName>
        <fullName evidence="1">Uncharacterized protein</fullName>
    </submittedName>
</protein>
<accession>A0A7W5CDQ6</accession>
<evidence type="ECO:0000313" key="1">
    <source>
        <dbReference type="EMBL" id="MBB3155808.1"/>
    </source>
</evidence>
<dbReference type="AlphaFoldDB" id="A0A7W5CDQ6"/>
<sequence>MSSNAYKLQIWEGIPGEDGSVLVADTYYQKPYEWSTYQEETYRLSKHLRGITSICIVLYQKLQIKGCTFKRQNRAFEQNWAAHSDHIYGDSFTLAGHCVEGIGNNVTLEFSQMEFSVEGASKLVVWRSSPIDKNTILIQFSDENGEKRQIVEFTKTEGYEE</sequence>
<reference evidence="1 2" key="1">
    <citation type="submission" date="2020-08" db="EMBL/GenBank/DDBJ databases">
        <title>Genomic Encyclopedia of Type Strains, Phase III (KMG-III): the genomes of soil and plant-associated and newly described type strains.</title>
        <authorList>
            <person name="Whitman W."/>
        </authorList>
    </citation>
    <scope>NUCLEOTIDE SEQUENCE [LARGE SCALE GENOMIC DNA]</scope>
    <source>
        <strain evidence="1 2">CECT 8234</strain>
    </source>
</reference>
<proteinExistence type="predicted"/>